<evidence type="ECO:0000313" key="8">
    <source>
        <dbReference type="EMBL" id="MPM29106.1"/>
    </source>
</evidence>
<evidence type="ECO:0000256" key="3">
    <source>
        <dbReference type="ARBA" id="ARBA00022692"/>
    </source>
</evidence>
<feature type="transmembrane region" description="Helical" evidence="6">
    <location>
        <begin position="85"/>
        <end position="107"/>
    </location>
</feature>
<feature type="transmembrane region" description="Helical" evidence="6">
    <location>
        <begin position="286"/>
        <end position="303"/>
    </location>
</feature>
<feature type="transmembrane region" description="Helical" evidence="6">
    <location>
        <begin position="54"/>
        <end position="73"/>
    </location>
</feature>
<evidence type="ECO:0000256" key="4">
    <source>
        <dbReference type="ARBA" id="ARBA00022989"/>
    </source>
</evidence>
<dbReference type="Gene3D" id="1.10.3730.20">
    <property type="match status" value="1"/>
</dbReference>
<dbReference type="AlphaFoldDB" id="A0A644YKT3"/>
<name>A0A644YKT3_9ZZZZ</name>
<feature type="domain" description="EamA" evidence="7">
    <location>
        <begin position="170"/>
        <end position="304"/>
    </location>
</feature>
<evidence type="ECO:0000256" key="5">
    <source>
        <dbReference type="ARBA" id="ARBA00023136"/>
    </source>
</evidence>
<gene>
    <name evidence="8" type="ORF">SDC9_75645</name>
</gene>
<evidence type="ECO:0000259" key="7">
    <source>
        <dbReference type="Pfam" id="PF00892"/>
    </source>
</evidence>
<keyword evidence="5 6" id="KW-0472">Membrane</keyword>
<keyword evidence="4 6" id="KW-1133">Transmembrane helix</keyword>
<comment type="caution">
    <text evidence="8">The sequence shown here is derived from an EMBL/GenBank/DDBJ whole genome shotgun (WGS) entry which is preliminary data.</text>
</comment>
<evidence type="ECO:0000256" key="6">
    <source>
        <dbReference type="SAM" id="Phobius"/>
    </source>
</evidence>
<feature type="transmembrane region" description="Helical" evidence="6">
    <location>
        <begin position="113"/>
        <end position="134"/>
    </location>
</feature>
<keyword evidence="3 6" id="KW-0812">Transmembrane</keyword>
<dbReference type="InterPro" id="IPR037185">
    <property type="entry name" value="EmrE-like"/>
</dbReference>
<sequence length="316" mass="33716">MSALSGDAKHKPQLKLFFLAVLCIFLWATAIPCVKLSYPLFGVVSGAPFDQIFFAGIRFTGAGLLTLLIAAITKSGARSLQKKHILPTLGLGLVQTTAQYICFYIGLSNTTGARGAIFNSVSTFFTVLLAALFFRAEKVTLRKLIGCLVGFIGIIVVNLGGGLSSRFTMNGDLLIMASSLFFALGSVISKKLSQNENPFLLTGSQLFFGGLVLLAIGYLGGGRLRAVSLPGILLLLYLIALSATAFTIWTFLLRDHEAASVSVYFFLLPVFGVLLSGLFLGEQVLTLRNLAALLFVCAGIYVVNSRPRGQISAPTA</sequence>
<comment type="subcellular location">
    <subcellularLocation>
        <location evidence="1">Cell membrane</location>
        <topology evidence="1">Multi-pass membrane protein</topology>
    </subcellularLocation>
</comment>
<keyword evidence="2" id="KW-1003">Cell membrane</keyword>
<dbReference type="SUPFAM" id="SSF103481">
    <property type="entry name" value="Multidrug resistance efflux transporter EmrE"/>
    <property type="match status" value="2"/>
</dbReference>
<feature type="transmembrane region" description="Helical" evidence="6">
    <location>
        <begin position="199"/>
        <end position="220"/>
    </location>
</feature>
<dbReference type="Pfam" id="PF00892">
    <property type="entry name" value="EamA"/>
    <property type="match status" value="2"/>
</dbReference>
<feature type="transmembrane region" description="Helical" evidence="6">
    <location>
        <begin position="167"/>
        <end position="187"/>
    </location>
</feature>
<evidence type="ECO:0000256" key="1">
    <source>
        <dbReference type="ARBA" id="ARBA00004651"/>
    </source>
</evidence>
<dbReference type="EMBL" id="VSSQ01005425">
    <property type="protein sequence ID" value="MPM29106.1"/>
    <property type="molecule type" value="Genomic_DNA"/>
</dbReference>
<reference evidence="8" key="1">
    <citation type="submission" date="2019-08" db="EMBL/GenBank/DDBJ databases">
        <authorList>
            <person name="Kucharzyk K."/>
            <person name="Murdoch R.W."/>
            <person name="Higgins S."/>
            <person name="Loffler F."/>
        </authorList>
    </citation>
    <scope>NUCLEOTIDE SEQUENCE</scope>
</reference>
<organism evidence="8">
    <name type="scientific">bioreactor metagenome</name>
    <dbReference type="NCBI Taxonomy" id="1076179"/>
    <lineage>
        <taxon>unclassified sequences</taxon>
        <taxon>metagenomes</taxon>
        <taxon>ecological metagenomes</taxon>
    </lineage>
</organism>
<dbReference type="InterPro" id="IPR000620">
    <property type="entry name" value="EamA_dom"/>
</dbReference>
<feature type="domain" description="EamA" evidence="7">
    <location>
        <begin position="18"/>
        <end position="158"/>
    </location>
</feature>
<dbReference type="GO" id="GO:0005886">
    <property type="term" value="C:plasma membrane"/>
    <property type="evidence" value="ECO:0007669"/>
    <property type="project" value="UniProtKB-SubCell"/>
</dbReference>
<accession>A0A644YKT3</accession>
<feature type="transmembrane region" description="Helical" evidence="6">
    <location>
        <begin position="232"/>
        <end position="252"/>
    </location>
</feature>
<protein>
    <recommendedName>
        <fullName evidence="7">EamA domain-containing protein</fullName>
    </recommendedName>
</protein>
<evidence type="ECO:0000256" key="2">
    <source>
        <dbReference type="ARBA" id="ARBA00022475"/>
    </source>
</evidence>
<feature type="transmembrane region" description="Helical" evidence="6">
    <location>
        <begin position="141"/>
        <end position="161"/>
    </location>
</feature>
<dbReference type="PANTHER" id="PTHR32322">
    <property type="entry name" value="INNER MEMBRANE TRANSPORTER"/>
    <property type="match status" value="1"/>
</dbReference>
<dbReference type="PANTHER" id="PTHR32322:SF18">
    <property type="entry name" value="S-ADENOSYLMETHIONINE_S-ADENOSYLHOMOCYSTEINE TRANSPORTER"/>
    <property type="match status" value="1"/>
</dbReference>
<dbReference type="InterPro" id="IPR050638">
    <property type="entry name" value="AA-Vitamin_Transporters"/>
</dbReference>
<proteinExistence type="predicted"/>
<feature type="transmembrane region" description="Helical" evidence="6">
    <location>
        <begin position="259"/>
        <end position="280"/>
    </location>
</feature>